<dbReference type="InterPro" id="IPR035963">
    <property type="entry name" value="FERM_2"/>
</dbReference>
<feature type="compositionally biased region" description="Low complexity" evidence="2">
    <location>
        <begin position="374"/>
        <end position="391"/>
    </location>
</feature>
<dbReference type="Gene3D" id="1.20.80.10">
    <property type="match status" value="1"/>
</dbReference>
<feature type="compositionally biased region" description="Gly residues" evidence="2">
    <location>
        <begin position="439"/>
        <end position="462"/>
    </location>
</feature>
<dbReference type="AlphaFoldDB" id="A0A7K7R9I5"/>
<dbReference type="Proteomes" id="UP000540071">
    <property type="component" value="Unassembled WGS sequence"/>
</dbReference>
<dbReference type="InterPro" id="IPR057096">
    <property type="entry name" value="KRIT1_FRMD8_FERM_C"/>
</dbReference>
<dbReference type="InterPro" id="IPR011993">
    <property type="entry name" value="PH-like_dom_sf"/>
</dbReference>
<evidence type="ECO:0000259" key="3">
    <source>
        <dbReference type="PROSITE" id="PS50057"/>
    </source>
</evidence>
<organism evidence="4 5">
    <name type="scientific">Poecile atricapillus</name>
    <name type="common">Black-capped chickadee</name>
    <name type="synonym">Parus atricapillus</name>
    <dbReference type="NCBI Taxonomy" id="48891"/>
    <lineage>
        <taxon>Eukaryota</taxon>
        <taxon>Metazoa</taxon>
        <taxon>Chordata</taxon>
        <taxon>Craniata</taxon>
        <taxon>Vertebrata</taxon>
        <taxon>Euteleostomi</taxon>
        <taxon>Archelosauria</taxon>
        <taxon>Archosauria</taxon>
        <taxon>Dinosauria</taxon>
        <taxon>Saurischia</taxon>
        <taxon>Theropoda</taxon>
        <taxon>Coelurosauria</taxon>
        <taxon>Aves</taxon>
        <taxon>Neognathae</taxon>
        <taxon>Neoaves</taxon>
        <taxon>Telluraves</taxon>
        <taxon>Australaves</taxon>
        <taxon>Passeriformes</taxon>
        <taxon>Paridae</taxon>
        <taxon>Poecile</taxon>
    </lineage>
</organism>
<protein>
    <recommendedName>
        <fullName evidence="1">FERM domain-containing protein 8</fullName>
    </recommendedName>
</protein>
<dbReference type="PANTHER" id="PTHR13283:SF10">
    <property type="entry name" value="FERM DOMAIN-CONTAINING PROTEIN 8"/>
    <property type="match status" value="1"/>
</dbReference>
<name>A0A7K7R9I5_POEAT</name>
<dbReference type="EMBL" id="VZSS01000268">
    <property type="protein sequence ID" value="NWZ88270.1"/>
    <property type="molecule type" value="Genomic_DNA"/>
</dbReference>
<gene>
    <name evidence="4" type="primary">Frmd8</name>
    <name evidence="4" type="ORF">POEATR_R15691</name>
</gene>
<reference evidence="4 5" key="1">
    <citation type="submission" date="2019-09" db="EMBL/GenBank/DDBJ databases">
        <title>Bird 10,000 Genomes (B10K) Project - Family phase.</title>
        <authorList>
            <person name="Zhang G."/>
        </authorList>
    </citation>
    <scope>NUCLEOTIDE SEQUENCE [LARGE SCALE GENOMIC DNA]</scope>
    <source>
        <strain evidence="4">OUT-0023</strain>
        <tissue evidence="4">Blood</tissue>
    </source>
</reference>
<sequence length="462" mass="49653">AVGRCGGPGESHNPPLPPALLYLPDGSALPLPLEPPPGPTAAELLRRLQGALRLPPAAGDALALWLGSELLEVQLKPRHRPLRLVRHWPELLLRFSLGSPAAIAQDEPCLQLRRNVFFPKSRELELQEEELLRLLYEEAREQLQAGRYPVDPPEAAELGGLSCRLRLGPFEPGRHTELSLRPMLGELLPPGPPTRWGALFRRSREPGPSQRLLEAFARAPGPEAPPAGLYRDFLRRCHALPGYGFGGDPGAVSYTHLDVYKRQLLGRGGLRPVSVAVGLEGVTIIDPRQKHVLLSLTYPELCWELVGAVGQDGDPAGQDGDPTEPPQLWLEFDGDHEGAPVNRLLRVFSPQAELMSALIECCIELGGAAPPPEDQATPPAAAAAATPTEPGGAHGAPLRRQQSVTRPRLQRLATIDYVREGQELRRVKPPRRSASFFSRGGGGGGSYSPVAGGTGGAGSEKG</sequence>
<evidence type="ECO:0000313" key="4">
    <source>
        <dbReference type="EMBL" id="NWZ88270.1"/>
    </source>
</evidence>
<evidence type="ECO:0000313" key="5">
    <source>
        <dbReference type="Proteomes" id="UP000540071"/>
    </source>
</evidence>
<comment type="caution">
    <text evidence="4">The sequence shown here is derived from an EMBL/GenBank/DDBJ whole genome shotgun (WGS) entry which is preliminary data.</text>
</comment>
<dbReference type="InterPro" id="IPR000299">
    <property type="entry name" value="FERM_domain"/>
</dbReference>
<evidence type="ECO:0000256" key="2">
    <source>
        <dbReference type="SAM" id="MobiDB-lite"/>
    </source>
</evidence>
<dbReference type="SUPFAM" id="SSF47031">
    <property type="entry name" value="Second domain of FERM"/>
    <property type="match status" value="1"/>
</dbReference>
<proteinExistence type="predicted"/>
<feature type="domain" description="FERM" evidence="3">
    <location>
        <begin position="17"/>
        <end position="359"/>
    </location>
</feature>
<dbReference type="Gene3D" id="3.10.20.90">
    <property type="entry name" value="Phosphatidylinositol 3-kinase Catalytic Subunit, Chain A, domain 1"/>
    <property type="match status" value="1"/>
</dbReference>
<accession>A0A7K7R9I5</accession>
<dbReference type="PROSITE" id="PS50057">
    <property type="entry name" value="FERM_3"/>
    <property type="match status" value="1"/>
</dbReference>
<dbReference type="PANTHER" id="PTHR13283">
    <property type="entry name" value="KREV INTERACTION TRAPPED 1-RELATED"/>
    <property type="match status" value="1"/>
</dbReference>
<feature type="non-terminal residue" evidence="4">
    <location>
        <position position="462"/>
    </location>
</feature>
<dbReference type="Pfam" id="PF24522">
    <property type="entry name" value="KRIT1_FRMD8_FERM_C"/>
    <property type="match status" value="1"/>
</dbReference>
<dbReference type="Gene3D" id="2.30.29.30">
    <property type="entry name" value="Pleckstrin-homology domain (PH domain)/Phosphotyrosine-binding domain (PTB)"/>
    <property type="match status" value="1"/>
</dbReference>
<feature type="region of interest" description="Disordered" evidence="2">
    <location>
        <begin position="369"/>
        <end position="462"/>
    </location>
</feature>
<dbReference type="InterPro" id="IPR019748">
    <property type="entry name" value="FERM_central"/>
</dbReference>
<evidence type="ECO:0000256" key="1">
    <source>
        <dbReference type="ARBA" id="ARBA00039547"/>
    </source>
</evidence>
<dbReference type="GO" id="GO:0090090">
    <property type="term" value="P:negative regulation of canonical Wnt signaling pathway"/>
    <property type="evidence" value="ECO:0007669"/>
    <property type="project" value="TreeGrafter"/>
</dbReference>
<feature type="compositionally biased region" description="Basic and acidic residues" evidence="2">
    <location>
        <begin position="417"/>
        <end position="426"/>
    </location>
</feature>
<dbReference type="Pfam" id="PF00373">
    <property type="entry name" value="FERM_M"/>
    <property type="match status" value="1"/>
</dbReference>
<keyword evidence="5" id="KW-1185">Reference proteome</keyword>
<dbReference type="GO" id="GO:0005886">
    <property type="term" value="C:plasma membrane"/>
    <property type="evidence" value="ECO:0007669"/>
    <property type="project" value="TreeGrafter"/>
</dbReference>
<dbReference type="InterPro" id="IPR051594">
    <property type="entry name" value="KRIT1/FRMD8"/>
</dbReference>
<dbReference type="InterPro" id="IPR014352">
    <property type="entry name" value="FERM/acyl-CoA-bd_prot_sf"/>
</dbReference>
<feature type="non-terminal residue" evidence="4">
    <location>
        <position position="1"/>
    </location>
</feature>